<dbReference type="Proteomes" id="UP001523216">
    <property type="component" value="Unassembled WGS sequence"/>
</dbReference>
<name>A0ABT0YAB6_9ACTN</name>
<dbReference type="EMBL" id="JAMQOL010000047">
    <property type="protein sequence ID" value="MCM4082249.1"/>
    <property type="molecule type" value="Genomic_DNA"/>
</dbReference>
<dbReference type="RefSeq" id="WP_251801968.1">
    <property type="nucleotide sequence ID" value="NZ_JAMQOL010000047.1"/>
</dbReference>
<evidence type="ECO:0000313" key="1">
    <source>
        <dbReference type="EMBL" id="MCM4082249.1"/>
    </source>
</evidence>
<reference evidence="1 2" key="1">
    <citation type="submission" date="2022-06" db="EMBL/GenBank/DDBJ databases">
        <title>Actinoplanes abujensis sp. nov., isolated from Nigerian arid soil.</title>
        <authorList>
            <person name="Ding P."/>
        </authorList>
    </citation>
    <scope>NUCLEOTIDE SEQUENCE [LARGE SCALE GENOMIC DNA]</scope>
    <source>
        <strain evidence="2">TRM88002</strain>
    </source>
</reference>
<comment type="caution">
    <text evidence="1">The sequence shown here is derived from an EMBL/GenBank/DDBJ whole genome shotgun (WGS) entry which is preliminary data.</text>
</comment>
<sequence>MSTTVALDGSELNGTGMAALVRSMSPAGAAVPGASMLEFPDGVEATELADEAGNTLLPTGDVRVELRRVVEESTLERLRSGWAAAVERRRWALDLCDTVEAELSAGTPGDAVLQWMIATAFGPMRMEIQIAVHEKPTPHGAACTAVMLLWQARQLTWLQKVEPDGLYHLLFALLPPYVLRLLGLEPISLSAALQAAATAEPA</sequence>
<accession>A0ABT0YAB6</accession>
<organism evidence="1 2">
    <name type="scientific">Paractinoplanes hotanensis</name>
    <dbReference type="NCBI Taxonomy" id="2906497"/>
    <lineage>
        <taxon>Bacteria</taxon>
        <taxon>Bacillati</taxon>
        <taxon>Actinomycetota</taxon>
        <taxon>Actinomycetes</taxon>
        <taxon>Micromonosporales</taxon>
        <taxon>Micromonosporaceae</taxon>
        <taxon>Paractinoplanes</taxon>
    </lineage>
</organism>
<evidence type="ECO:0000313" key="2">
    <source>
        <dbReference type="Proteomes" id="UP001523216"/>
    </source>
</evidence>
<protein>
    <submittedName>
        <fullName evidence="1">Uncharacterized protein</fullName>
    </submittedName>
</protein>
<gene>
    <name evidence="1" type="ORF">LXN57_32250</name>
</gene>
<proteinExistence type="predicted"/>
<keyword evidence="2" id="KW-1185">Reference proteome</keyword>